<name>A0A1H2DCE5_9ACTN</name>
<feature type="compositionally biased region" description="Polar residues" evidence="1">
    <location>
        <begin position="606"/>
        <end position="619"/>
    </location>
</feature>
<keyword evidence="2" id="KW-1133">Transmembrane helix</keyword>
<organism evidence="3 4">
    <name type="scientific">Actinoplanes derwentensis</name>
    <dbReference type="NCBI Taxonomy" id="113562"/>
    <lineage>
        <taxon>Bacteria</taxon>
        <taxon>Bacillati</taxon>
        <taxon>Actinomycetota</taxon>
        <taxon>Actinomycetes</taxon>
        <taxon>Micromonosporales</taxon>
        <taxon>Micromonosporaceae</taxon>
        <taxon>Actinoplanes</taxon>
    </lineage>
</organism>
<dbReference type="EMBL" id="LT629758">
    <property type="protein sequence ID" value="SDT80415.1"/>
    <property type="molecule type" value="Genomic_DNA"/>
</dbReference>
<feature type="region of interest" description="Disordered" evidence="1">
    <location>
        <begin position="1"/>
        <end position="22"/>
    </location>
</feature>
<keyword evidence="2" id="KW-0472">Membrane</keyword>
<keyword evidence="2" id="KW-0812">Transmembrane</keyword>
<feature type="compositionally biased region" description="Low complexity" evidence="1">
    <location>
        <begin position="389"/>
        <end position="403"/>
    </location>
</feature>
<feature type="compositionally biased region" description="Low complexity" evidence="1">
    <location>
        <begin position="467"/>
        <end position="482"/>
    </location>
</feature>
<feature type="transmembrane region" description="Helical" evidence="2">
    <location>
        <begin position="208"/>
        <end position="241"/>
    </location>
</feature>
<evidence type="ECO:0000256" key="1">
    <source>
        <dbReference type="SAM" id="MobiDB-lite"/>
    </source>
</evidence>
<reference evidence="3 4" key="1">
    <citation type="submission" date="2016-10" db="EMBL/GenBank/DDBJ databases">
        <authorList>
            <person name="de Groot N.N."/>
        </authorList>
    </citation>
    <scope>NUCLEOTIDE SEQUENCE [LARGE SCALE GENOMIC DNA]</scope>
    <source>
        <strain evidence="3 4">DSM 43941</strain>
    </source>
</reference>
<feature type="compositionally biased region" description="Basic and acidic residues" evidence="1">
    <location>
        <begin position="664"/>
        <end position="683"/>
    </location>
</feature>
<evidence type="ECO:0000313" key="4">
    <source>
        <dbReference type="Proteomes" id="UP000198688"/>
    </source>
</evidence>
<feature type="compositionally biased region" description="Low complexity" evidence="1">
    <location>
        <begin position="491"/>
        <end position="527"/>
    </location>
</feature>
<dbReference type="RefSeq" id="WP_157752058.1">
    <property type="nucleotide sequence ID" value="NZ_BOMJ01000084.1"/>
</dbReference>
<accession>A0A1H2DCE5</accession>
<keyword evidence="4" id="KW-1185">Reference proteome</keyword>
<feature type="region of interest" description="Disordered" evidence="1">
    <location>
        <begin position="373"/>
        <end position="752"/>
    </location>
</feature>
<feature type="transmembrane region" description="Helical" evidence="2">
    <location>
        <begin position="247"/>
        <end position="265"/>
    </location>
</feature>
<protein>
    <submittedName>
        <fullName evidence="3">Uncharacterized protein</fullName>
    </submittedName>
</protein>
<dbReference type="AlphaFoldDB" id="A0A1H2DCE5"/>
<sequence>MSRRHTSGFDILGMDQDPAPGDPDRIDELARFYEEIRDDAQTGVRVLGRGGSLSRARGESMEKLRDMLGKLPGKLQQTVDSFDAAAQAYRTYARVLRDQQTRIDTAMDQALEAVPATRRVAPRAATDATPDQIAEVRAAADEITGAKARLSAAQRLAADARRLREAASARCRAALDDAADKAIKPPPRRRFFQRIGDFFRNNPIFRLIIDIVIAVVGVVLPVVGIVLAAVALVVTVAVQAANGNFELGTLLVGLVTLVPGAKLLGPIVRGAKSVAPGLVKTVNSGAQAFGQIGRNNTLIKGALTSGGRTGALGRQGVAEFGKGVVQEVATVGLNRVGNPNSEGFNLASIAGGAAAGAAFGTAFDGFRKGSGDGFDLGARPNDDVGTTRGGDTSDSSVASVDTGPSASSVENSGSGVSPDSGPGAPSTADGGPAGTASSPGPSDPTPTVDSGSTGVAASPEVDASSTAPVAGPGAVAGPGPAADRGSVATSGNAAEAGAPPAGTPDPIGGPATSAVPGGAGAAAAGSALRTDAGSGPPVDSPAENGSGAAQPEPAVEPVRETTGAESRQPAGDTRDEALDPTAAPEDGTAVGSADSRAEPADPTSAAGDTSVSSAQNPAESATPGDGPATATPLVSPAETAQGAAPTTAPPPLPSAPAGAPTRQEAPRPEPGRQDASDAGKAVDADSGGTGDDPIEERAAQAVKAAGSGLTGDLAANAIEERQGEEPPAPSEITHGFVLDDEDDTGFTKKTRR</sequence>
<feature type="compositionally biased region" description="Low complexity" evidence="1">
    <location>
        <begin position="412"/>
        <end position="440"/>
    </location>
</feature>
<evidence type="ECO:0000256" key="2">
    <source>
        <dbReference type="SAM" id="Phobius"/>
    </source>
</evidence>
<dbReference type="Proteomes" id="UP000198688">
    <property type="component" value="Chromosome I"/>
</dbReference>
<feature type="compositionally biased region" description="Low complexity" evidence="1">
    <location>
        <begin position="636"/>
        <end position="646"/>
    </location>
</feature>
<evidence type="ECO:0000313" key="3">
    <source>
        <dbReference type="EMBL" id="SDT80415.1"/>
    </source>
</evidence>
<dbReference type="STRING" id="113562.SAMN04489716_9193"/>
<proteinExistence type="predicted"/>
<dbReference type="OrthoDB" id="4981820at2"/>
<gene>
    <name evidence="3" type="ORF">SAMN04489716_9193</name>
</gene>